<dbReference type="InterPro" id="IPR020095">
    <property type="entry name" value="PsdUridine_synth_TruA_C"/>
</dbReference>
<dbReference type="AlphaFoldDB" id="A0ABD3PVJ3"/>
<dbReference type="EC" id="5.4.99.12" evidence="4"/>
<evidence type="ECO:0000259" key="5">
    <source>
        <dbReference type="Pfam" id="PF01416"/>
    </source>
</evidence>
<comment type="caution">
    <text evidence="6">The sequence shown here is derived from an EMBL/GenBank/DDBJ whole genome shotgun (WGS) entry which is preliminary data.</text>
</comment>
<organism evidence="6 7">
    <name type="scientific">Stephanodiscus triporus</name>
    <dbReference type="NCBI Taxonomy" id="2934178"/>
    <lineage>
        <taxon>Eukaryota</taxon>
        <taxon>Sar</taxon>
        <taxon>Stramenopiles</taxon>
        <taxon>Ochrophyta</taxon>
        <taxon>Bacillariophyta</taxon>
        <taxon>Coscinodiscophyceae</taxon>
        <taxon>Thalassiosirophycidae</taxon>
        <taxon>Stephanodiscales</taxon>
        <taxon>Stephanodiscaceae</taxon>
        <taxon>Stephanodiscus</taxon>
    </lineage>
</organism>
<gene>
    <name evidence="6" type="ORF">ACHAW5_010402</name>
</gene>
<dbReference type="FunFam" id="3.30.70.660:FF:000002">
    <property type="entry name" value="tRNA pseudouridine synthase"/>
    <property type="match status" value="1"/>
</dbReference>
<dbReference type="Proteomes" id="UP001530315">
    <property type="component" value="Unassembled WGS sequence"/>
</dbReference>
<keyword evidence="2 4" id="KW-0819">tRNA processing</keyword>
<dbReference type="SUPFAM" id="SSF55120">
    <property type="entry name" value="Pseudouridine synthase"/>
    <property type="match status" value="1"/>
</dbReference>
<keyword evidence="3 4" id="KW-0413">Isomerase</keyword>
<keyword evidence="7" id="KW-1185">Reference proteome</keyword>
<dbReference type="InterPro" id="IPR020097">
    <property type="entry name" value="PsdUridine_synth_TruA_a/b_dom"/>
</dbReference>
<name>A0ABD3PVJ3_9STRA</name>
<sequence length="317" mass="36178">MGESNLREQFDAMRERVNGYLPDDVRVLDIEKVTRAFCARTNRDRVRYQYMIPSYMLCSREEIREAFSPSTSPTPPRGADDADADADVLSDERIARARDLLVRTRVTPKRMEDLRSGLGLFEGTHNFHNYTRRLGSDDASSNRYVLSFVALDPIVVPGSGGADCHPAQWIPLRVVGQSFLLNQIRKMVSAAVDLARGAVSRETIERSLTKDCRMKVNVAPANGLFLDRSYFELYNRHKVKNAPKRGDKGEHNTLDWFDVEGEELPSAVRRIEEFKNEKIIPHIVREEAKEGNFMQYIYSHDANFHEIYSLMGSESKG</sequence>
<comment type="catalytic activity">
    <reaction evidence="4">
        <text>uridine(38/39/40) in tRNA = pseudouridine(38/39/40) in tRNA</text>
        <dbReference type="Rhea" id="RHEA:22376"/>
        <dbReference type="Rhea" id="RHEA-COMP:10085"/>
        <dbReference type="Rhea" id="RHEA-COMP:10087"/>
        <dbReference type="ChEBI" id="CHEBI:65314"/>
        <dbReference type="ChEBI" id="CHEBI:65315"/>
        <dbReference type="EC" id="5.4.99.12"/>
    </reaction>
</comment>
<dbReference type="GO" id="GO:0008033">
    <property type="term" value="P:tRNA processing"/>
    <property type="evidence" value="ECO:0007669"/>
    <property type="project" value="UniProtKB-KW"/>
</dbReference>
<protein>
    <recommendedName>
        <fullName evidence="4">tRNA pseudouridine synthase</fullName>
        <ecNumber evidence="4">5.4.99.12</ecNumber>
    </recommendedName>
</protein>
<evidence type="ECO:0000256" key="2">
    <source>
        <dbReference type="ARBA" id="ARBA00022694"/>
    </source>
</evidence>
<reference evidence="6 7" key="1">
    <citation type="submission" date="2024-10" db="EMBL/GenBank/DDBJ databases">
        <title>Updated reference genomes for cyclostephanoid diatoms.</title>
        <authorList>
            <person name="Roberts W.R."/>
            <person name="Alverson A.J."/>
        </authorList>
    </citation>
    <scope>NUCLEOTIDE SEQUENCE [LARGE SCALE GENOMIC DNA]</scope>
    <source>
        <strain evidence="6 7">AJA276-08</strain>
    </source>
</reference>
<dbReference type="InterPro" id="IPR001406">
    <property type="entry name" value="PsdUridine_synth_TruA"/>
</dbReference>
<evidence type="ECO:0000313" key="7">
    <source>
        <dbReference type="Proteomes" id="UP001530315"/>
    </source>
</evidence>
<dbReference type="Gene3D" id="3.30.70.660">
    <property type="entry name" value="Pseudouridine synthase I, catalytic domain, C-terminal subdomain"/>
    <property type="match status" value="1"/>
</dbReference>
<dbReference type="GO" id="GO:0160147">
    <property type="term" value="F:tRNA pseudouridine(38-40) synthase activity"/>
    <property type="evidence" value="ECO:0007669"/>
    <property type="project" value="UniProtKB-EC"/>
</dbReference>
<evidence type="ECO:0000256" key="1">
    <source>
        <dbReference type="ARBA" id="ARBA00009375"/>
    </source>
</evidence>
<proteinExistence type="inferred from homology"/>
<dbReference type="PANTHER" id="PTHR11142">
    <property type="entry name" value="PSEUDOURIDYLATE SYNTHASE"/>
    <property type="match status" value="1"/>
</dbReference>
<evidence type="ECO:0000256" key="4">
    <source>
        <dbReference type="RuleBase" id="RU003792"/>
    </source>
</evidence>
<evidence type="ECO:0000256" key="3">
    <source>
        <dbReference type="ARBA" id="ARBA00023235"/>
    </source>
</evidence>
<dbReference type="Pfam" id="PF01416">
    <property type="entry name" value="PseudoU_synth_1"/>
    <property type="match status" value="1"/>
</dbReference>
<dbReference type="PANTHER" id="PTHR11142:SF4">
    <property type="entry name" value="PSEUDOURIDYLATE SYNTHASE 1 HOMOLOG"/>
    <property type="match status" value="1"/>
</dbReference>
<evidence type="ECO:0000313" key="6">
    <source>
        <dbReference type="EMBL" id="KAL3792144.1"/>
    </source>
</evidence>
<dbReference type="InterPro" id="IPR020103">
    <property type="entry name" value="PsdUridine_synth_cat_dom_sf"/>
</dbReference>
<accession>A0ABD3PVJ3</accession>
<dbReference type="EMBL" id="JALLAZ020000563">
    <property type="protein sequence ID" value="KAL3792144.1"/>
    <property type="molecule type" value="Genomic_DNA"/>
</dbReference>
<comment type="similarity">
    <text evidence="1 4">Belongs to the tRNA pseudouridine synthase TruA family.</text>
</comment>
<feature type="domain" description="Pseudouridine synthase I TruA alpha/beta" evidence="5">
    <location>
        <begin position="121"/>
        <end position="231"/>
    </location>
</feature>